<keyword evidence="1" id="KW-0175">Coiled coil</keyword>
<comment type="caution">
    <text evidence="3">The sequence shown here is derived from an EMBL/GenBank/DDBJ whole genome shotgun (WGS) entry which is preliminary data.</text>
</comment>
<dbReference type="EMBL" id="JBHSGI010000009">
    <property type="protein sequence ID" value="MFC4669174.1"/>
    <property type="molecule type" value="Genomic_DNA"/>
</dbReference>
<feature type="region of interest" description="Disordered" evidence="2">
    <location>
        <begin position="135"/>
        <end position="171"/>
    </location>
</feature>
<feature type="compositionally biased region" description="Acidic residues" evidence="2">
    <location>
        <begin position="135"/>
        <end position="150"/>
    </location>
</feature>
<evidence type="ECO:0000256" key="1">
    <source>
        <dbReference type="SAM" id="Coils"/>
    </source>
</evidence>
<accession>A0ABV9KGU8</accession>
<protein>
    <submittedName>
        <fullName evidence="3">Uncharacterized protein</fullName>
    </submittedName>
</protein>
<evidence type="ECO:0000313" key="4">
    <source>
        <dbReference type="Proteomes" id="UP001595973"/>
    </source>
</evidence>
<evidence type="ECO:0000256" key="2">
    <source>
        <dbReference type="SAM" id="MobiDB-lite"/>
    </source>
</evidence>
<dbReference type="Proteomes" id="UP001595973">
    <property type="component" value="Unassembled WGS sequence"/>
</dbReference>
<gene>
    <name evidence="3" type="ORF">ACFO5X_11460</name>
</gene>
<feature type="coiled-coil region" evidence="1">
    <location>
        <begin position="424"/>
        <end position="451"/>
    </location>
</feature>
<proteinExistence type="predicted"/>
<dbReference type="RefSeq" id="WP_380717584.1">
    <property type="nucleotide sequence ID" value="NZ_JBHSGI010000009.1"/>
</dbReference>
<keyword evidence="4" id="KW-1185">Reference proteome</keyword>
<sequence>MATEALKGAPFKKLMSKAKKAPLSFGFVPGKKPEDCVMLLHKKRSPTLLGKEAKAQGDGSKFAFGTVKINGKVAELTCGRHFGQLAKQCKRFLRTNKVMLNVVIFDESGQQIESDIEDLPDDPEFDAFGAEEDPDDIAEQEEEQAEDEQQAEAPQQGEDEQEEAQGEDGPDAGQLAQRLKAVQPAVMAAQGDAGDKLKKVMGMAVQLIKAGDLAKADQTVTALESAVAKLGNAPPPAQEQPAAGSTDENAIDAKALIARANALKQPISAIQGPARDKLIAALGNAAQLIKSGDLSGADVMLGKIEAAVAKTGGTSSQEKAASDAMPPEAAKWLAAEGKLAPLVDKAMQEKKGDLDGINRAFAYARELAADGAYDRALAAAGKVAQLLKEAAAATTSAAAQEARESIPDNVVPFVQSRLAWINTRKALEQQIAGLKSAIDQAAAEIEGLEDVASQSGKLFDYLREIDTDLEDTLEKLVEAPDGEARETLKSQARKIILSYQGVLDSPFFMDVDQNGFVNTNIRGSALDSLGKVSEALAS</sequence>
<evidence type="ECO:0000313" key="3">
    <source>
        <dbReference type="EMBL" id="MFC4669174.1"/>
    </source>
</evidence>
<feature type="compositionally biased region" description="Acidic residues" evidence="2">
    <location>
        <begin position="157"/>
        <end position="170"/>
    </location>
</feature>
<name>A0ABV9KGU8_9RHOB</name>
<organism evidence="3 4">
    <name type="scientific">Seohaeicola nanhaiensis</name>
    <dbReference type="NCBI Taxonomy" id="1387282"/>
    <lineage>
        <taxon>Bacteria</taxon>
        <taxon>Pseudomonadati</taxon>
        <taxon>Pseudomonadota</taxon>
        <taxon>Alphaproteobacteria</taxon>
        <taxon>Rhodobacterales</taxon>
        <taxon>Roseobacteraceae</taxon>
        <taxon>Seohaeicola</taxon>
    </lineage>
</organism>
<reference evidence="4" key="1">
    <citation type="journal article" date="2019" name="Int. J. Syst. Evol. Microbiol.">
        <title>The Global Catalogue of Microorganisms (GCM) 10K type strain sequencing project: providing services to taxonomists for standard genome sequencing and annotation.</title>
        <authorList>
            <consortium name="The Broad Institute Genomics Platform"/>
            <consortium name="The Broad Institute Genome Sequencing Center for Infectious Disease"/>
            <person name="Wu L."/>
            <person name="Ma J."/>
        </authorList>
    </citation>
    <scope>NUCLEOTIDE SEQUENCE [LARGE SCALE GENOMIC DNA]</scope>
    <source>
        <strain evidence="4">CGMCC 4.7283</strain>
    </source>
</reference>